<dbReference type="PANTHER" id="PTHR12143:SF39">
    <property type="entry name" value="SECRETED PROTEIN"/>
    <property type="match status" value="1"/>
</dbReference>
<dbReference type="AlphaFoldDB" id="A0A1H1VH44"/>
<dbReference type="RefSeq" id="WP_091371612.1">
    <property type="nucleotide sequence ID" value="NZ_LT629740.1"/>
</dbReference>
<dbReference type="Gene3D" id="3.30.2080.10">
    <property type="entry name" value="GH92 mannosidase domain"/>
    <property type="match status" value="1"/>
</dbReference>
<dbReference type="STRING" id="652787.SAMN05216490_1917"/>
<dbReference type="OrthoDB" id="9758101at2"/>
<sequence length="766" mass="85019">MRKILLTAFVLSGQLLFAQTNKPGNLIQYVNPFIGTGAVDTNSLSGSNFPGPTTPFAFVQLSPDTRDAPDDPASGYDYNDKTIVGFSHTHLSGTGVADLFDVLLMPTTGAVKLDPGKVEVKGSGYRSTFSHQQESAKPGYYQVMLKDYGINAELTSTSHVGLHRYTFPKSDSAHIIIDLNHSLDKKRSYWQCHIIGAEIRVVNNTTIEGYRILTGWAKLRKVYFHAEFSKPFTSTVLANGRRSVENMPIINGTSLRAALNFNTTDNEQILVKVALSPVSIQNARLNMQAELAGWDFDQVSKQSASQWETELGKIKVDGTLQQKQIFYTGLYHAFTQPNNVADVNGDYQASDLTIGNAPDKAHYSTFSLWDTYRAAHPLYTFIQPEKTAAFINSMIRQYDTYGYLPIWQLWGDENYCMIGNHAIPVITDAILKGIPGINIDKAYEAIKASATTDHPGSPFTTWEKYGYIPEDIESQSVSITVEMAYDDWCVAQLAKKLGKTADYEHFMKRSAFYKNLYNPKTGFFQARNKDGKWVTPFNPLDYGGNGGSPYTEANAWQYAWYVPQNVPDLIKLMGGNQSFSAKLDTFFSLANKPGDVNGNASGFIGQYAHGNEPSHHIAYLYDYAGQPWKTQFYVAKVLNELYNNSSSGYQGNEDCGQMSSWYTFSAMGFYPVNPANGVYAIGSPILKNAVMQLSNGKTFSVTVKNSSPANCYIQSVKLNGVAYHKAYITQLDIMNGGKLDFVMGAKPNKSWGTKPDDVPPMWGYTN</sequence>
<evidence type="ECO:0000256" key="1">
    <source>
        <dbReference type="ARBA" id="ARBA00001913"/>
    </source>
</evidence>
<feature type="domain" description="Glycosyl hydrolase family 92 N-terminal" evidence="6">
    <location>
        <begin position="29"/>
        <end position="276"/>
    </location>
</feature>
<dbReference type="InterPro" id="IPR041371">
    <property type="entry name" value="GH92_N"/>
</dbReference>
<dbReference type="FunFam" id="1.20.1050.60:FF:000001">
    <property type="entry name" value="Putative alpha-1,2-mannosidase"/>
    <property type="match status" value="1"/>
</dbReference>
<dbReference type="EMBL" id="LT629740">
    <property type="protein sequence ID" value="SDS83890.1"/>
    <property type="molecule type" value="Genomic_DNA"/>
</dbReference>
<dbReference type="Gene3D" id="1.20.1050.60">
    <property type="entry name" value="alpha-1,2-mannosidase"/>
    <property type="match status" value="1"/>
</dbReference>
<feature type="domain" description="Glycosyl hydrolase family 92" evidence="5">
    <location>
        <begin position="282"/>
        <end position="744"/>
    </location>
</feature>
<dbReference type="GO" id="GO:0000224">
    <property type="term" value="F:peptide-N4-(N-acetyl-beta-glucosaminyl)asparagine amidase activity"/>
    <property type="evidence" value="ECO:0007669"/>
    <property type="project" value="TreeGrafter"/>
</dbReference>
<comment type="subunit">
    <text evidence="2">Monomer.</text>
</comment>
<dbReference type="Gene3D" id="1.20.1610.10">
    <property type="entry name" value="alpha-1,2-mannosidases domains"/>
    <property type="match status" value="1"/>
</dbReference>
<dbReference type="InterPro" id="IPR014718">
    <property type="entry name" value="GH-type_carb-bd"/>
</dbReference>
<evidence type="ECO:0000259" key="5">
    <source>
        <dbReference type="Pfam" id="PF07971"/>
    </source>
</evidence>
<dbReference type="Proteomes" id="UP000199679">
    <property type="component" value="Chromosome I"/>
</dbReference>
<protein>
    <submittedName>
        <fullName evidence="7">Alpha-1,2-mannosidase, putative</fullName>
    </submittedName>
</protein>
<dbReference type="GO" id="GO:0030246">
    <property type="term" value="F:carbohydrate binding"/>
    <property type="evidence" value="ECO:0007669"/>
    <property type="project" value="InterPro"/>
</dbReference>
<dbReference type="GO" id="GO:0006516">
    <property type="term" value="P:glycoprotein catabolic process"/>
    <property type="evidence" value="ECO:0007669"/>
    <property type="project" value="TreeGrafter"/>
</dbReference>
<comment type="cofactor">
    <cofactor evidence="1">
        <name>Ca(2+)</name>
        <dbReference type="ChEBI" id="CHEBI:29108"/>
    </cofactor>
</comment>
<organism evidence="7 8">
    <name type="scientific">Mucilaginibacter mallensis</name>
    <dbReference type="NCBI Taxonomy" id="652787"/>
    <lineage>
        <taxon>Bacteria</taxon>
        <taxon>Pseudomonadati</taxon>
        <taxon>Bacteroidota</taxon>
        <taxon>Sphingobacteriia</taxon>
        <taxon>Sphingobacteriales</taxon>
        <taxon>Sphingobacteriaceae</taxon>
        <taxon>Mucilaginibacter</taxon>
    </lineage>
</organism>
<dbReference type="Pfam" id="PF17678">
    <property type="entry name" value="Glyco_hydro_92N"/>
    <property type="match status" value="1"/>
</dbReference>
<keyword evidence="3" id="KW-0106">Calcium</keyword>
<keyword evidence="8" id="KW-1185">Reference proteome</keyword>
<dbReference type="NCBIfam" id="TIGR01180">
    <property type="entry name" value="aman2_put"/>
    <property type="match status" value="1"/>
</dbReference>
<dbReference type="GO" id="GO:0005829">
    <property type="term" value="C:cytosol"/>
    <property type="evidence" value="ECO:0007669"/>
    <property type="project" value="TreeGrafter"/>
</dbReference>
<evidence type="ECO:0000259" key="6">
    <source>
        <dbReference type="Pfam" id="PF17678"/>
    </source>
</evidence>
<feature type="chain" id="PRO_5009263365" evidence="4">
    <location>
        <begin position="19"/>
        <end position="766"/>
    </location>
</feature>
<evidence type="ECO:0000313" key="7">
    <source>
        <dbReference type="EMBL" id="SDS83890.1"/>
    </source>
</evidence>
<dbReference type="Gene3D" id="2.70.98.10">
    <property type="match status" value="1"/>
</dbReference>
<evidence type="ECO:0000313" key="8">
    <source>
        <dbReference type="Proteomes" id="UP000199679"/>
    </source>
</evidence>
<gene>
    <name evidence="7" type="ORF">SAMN05216490_1917</name>
</gene>
<evidence type="ECO:0000256" key="2">
    <source>
        <dbReference type="ARBA" id="ARBA00011245"/>
    </source>
</evidence>
<evidence type="ECO:0000256" key="4">
    <source>
        <dbReference type="SAM" id="SignalP"/>
    </source>
</evidence>
<dbReference type="FunFam" id="3.30.2080.10:FF:000001">
    <property type="entry name" value="Alpha-1,2-mannosidase subfamily"/>
    <property type="match status" value="1"/>
</dbReference>
<accession>A0A1H1VH44</accession>
<feature type="signal peptide" evidence="4">
    <location>
        <begin position="1"/>
        <end position="18"/>
    </location>
</feature>
<name>A0A1H1VH44_MUCMA</name>
<dbReference type="InterPro" id="IPR012939">
    <property type="entry name" value="Glyco_hydro_92"/>
</dbReference>
<dbReference type="Pfam" id="PF07971">
    <property type="entry name" value="Glyco_hydro_92"/>
    <property type="match status" value="1"/>
</dbReference>
<dbReference type="SUPFAM" id="SSF48208">
    <property type="entry name" value="Six-hairpin glycosidases"/>
    <property type="match status" value="1"/>
</dbReference>
<dbReference type="PANTHER" id="PTHR12143">
    <property type="entry name" value="PEPTIDE N-GLYCANASE PNGASE -RELATED"/>
    <property type="match status" value="1"/>
</dbReference>
<dbReference type="GO" id="GO:0005975">
    <property type="term" value="P:carbohydrate metabolic process"/>
    <property type="evidence" value="ECO:0007669"/>
    <property type="project" value="InterPro"/>
</dbReference>
<reference evidence="7 8" key="1">
    <citation type="submission" date="2016-10" db="EMBL/GenBank/DDBJ databases">
        <authorList>
            <person name="de Groot N.N."/>
        </authorList>
    </citation>
    <scope>NUCLEOTIDE SEQUENCE [LARGE SCALE GENOMIC DNA]</scope>
    <source>
        <strain evidence="7 8">MP1X4</strain>
    </source>
</reference>
<dbReference type="InterPro" id="IPR008928">
    <property type="entry name" value="6-hairpin_glycosidase_sf"/>
</dbReference>
<evidence type="ECO:0000256" key="3">
    <source>
        <dbReference type="ARBA" id="ARBA00022837"/>
    </source>
</evidence>
<dbReference type="InterPro" id="IPR050883">
    <property type="entry name" value="PNGase"/>
</dbReference>
<keyword evidence="4" id="KW-0732">Signal</keyword>
<proteinExistence type="predicted"/>
<dbReference type="InterPro" id="IPR005887">
    <property type="entry name" value="GH92_a_mannosidase_put"/>
</dbReference>